<dbReference type="NCBIfam" id="NF038403">
    <property type="entry name" value="perm_prefix_1"/>
    <property type="match status" value="1"/>
</dbReference>
<protein>
    <recommendedName>
        <fullName evidence="4">DUF1129 family protein</fullName>
    </recommendedName>
</protein>
<proteinExistence type="predicted"/>
<keyword evidence="1" id="KW-1133">Transmembrane helix</keyword>
<dbReference type="EMBL" id="RZNY01000014">
    <property type="protein sequence ID" value="RUT44632.1"/>
    <property type="molecule type" value="Genomic_DNA"/>
</dbReference>
<sequence>MNPLQSYVDQLFKGHKDNKETNDLKAEILSNLEAKVADLTSGGMEHKQAIRVATESIDSVDFLLDKGNIKIYFTRYVTELLQIALLYCLIAWILTIPLRIVGEGTLLNGLLLIAVIVIGVLFLILRFIKANRFVNMTFICDMEVVKRYRRSIWLIWSLFITVWTLGNVAIDFGSNIWFSHQIKMGGPYQFAVLAIKYALPFVSVIIPLLFQASSKLIVKYEVGERDED</sequence>
<dbReference type="OrthoDB" id="1909850at2"/>
<reference evidence="2 3" key="1">
    <citation type="submission" date="2018-12" db="EMBL/GenBank/DDBJ databases">
        <authorList>
            <person name="Sun L."/>
            <person name="Chen Z."/>
        </authorList>
    </citation>
    <scope>NUCLEOTIDE SEQUENCE [LARGE SCALE GENOMIC DNA]</scope>
    <source>
        <strain evidence="2 3">DSM 15890</strain>
    </source>
</reference>
<feature type="transmembrane region" description="Helical" evidence="1">
    <location>
        <begin position="152"/>
        <end position="170"/>
    </location>
</feature>
<evidence type="ECO:0000256" key="1">
    <source>
        <dbReference type="SAM" id="Phobius"/>
    </source>
</evidence>
<name>A0A3S1BM50_9BACL</name>
<gene>
    <name evidence="2" type="ORF">EJP82_16860</name>
</gene>
<keyword evidence="1" id="KW-0812">Transmembrane</keyword>
<organism evidence="2 3">
    <name type="scientific">Paenibacillus anaericanus</name>
    <dbReference type="NCBI Taxonomy" id="170367"/>
    <lineage>
        <taxon>Bacteria</taxon>
        <taxon>Bacillati</taxon>
        <taxon>Bacillota</taxon>
        <taxon>Bacilli</taxon>
        <taxon>Bacillales</taxon>
        <taxon>Paenibacillaceae</taxon>
        <taxon>Paenibacillus</taxon>
    </lineage>
</organism>
<feature type="transmembrane region" description="Helical" evidence="1">
    <location>
        <begin position="80"/>
        <end position="100"/>
    </location>
</feature>
<evidence type="ECO:0000313" key="3">
    <source>
        <dbReference type="Proteomes" id="UP000279446"/>
    </source>
</evidence>
<keyword evidence="3" id="KW-1185">Reference proteome</keyword>
<comment type="caution">
    <text evidence="2">The sequence shown here is derived from an EMBL/GenBank/DDBJ whole genome shotgun (WGS) entry which is preliminary data.</text>
</comment>
<keyword evidence="1" id="KW-0472">Membrane</keyword>
<feature type="transmembrane region" description="Helical" evidence="1">
    <location>
        <begin position="106"/>
        <end position="128"/>
    </location>
</feature>
<accession>A0A3S1BM50</accession>
<dbReference type="InterPro" id="IPR047928">
    <property type="entry name" value="Perm_prefix_1"/>
</dbReference>
<evidence type="ECO:0008006" key="4">
    <source>
        <dbReference type="Google" id="ProtNLM"/>
    </source>
</evidence>
<dbReference type="AlphaFoldDB" id="A0A3S1BM50"/>
<dbReference type="RefSeq" id="WP_127193241.1">
    <property type="nucleotide sequence ID" value="NZ_RZNY01000014.1"/>
</dbReference>
<evidence type="ECO:0000313" key="2">
    <source>
        <dbReference type="EMBL" id="RUT44632.1"/>
    </source>
</evidence>
<feature type="transmembrane region" description="Helical" evidence="1">
    <location>
        <begin position="190"/>
        <end position="210"/>
    </location>
</feature>
<dbReference type="Proteomes" id="UP000279446">
    <property type="component" value="Unassembled WGS sequence"/>
</dbReference>